<evidence type="ECO:0000313" key="1">
    <source>
        <dbReference type="EMBL" id="CAB4275303.1"/>
    </source>
</evidence>
<protein>
    <submittedName>
        <fullName evidence="1">Uncharacterized protein</fullName>
    </submittedName>
</protein>
<organism evidence="1 2">
    <name type="scientific">Prunus armeniaca</name>
    <name type="common">Apricot</name>
    <name type="synonym">Armeniaca vulgaris</name>
    <dbReference type="NCBI Taxonomy" id="36596"/>
    <lineage>
        <taxon>Eukaryota</taxon>
        <taxon>Viridiplantae</taxon>
        <taxon>Streptophyta</taxon>
        <taxon>Embryophyta</taxon>
        <taxon>Tracheophyta</taxon>
        <taxon>Spermatophyta</taxon>
        <taxon>Magnoliopsida</taxon>
        <taxon>eudicotyledons</taxon>
        <taxon>Gunneridae</taxon>
        <taxon>Pentapetalae</taxon>
        <taxon>rosids</taxon>
        <taxon>fabids</taxon>
        <taxon>Rosales</taxon>
        <taxon>Rosaceae</taxon>
        <taxon>Amygdaloideae</taxon>
        <taxon>Amygdaleae</taxon>
        <taxon>Prunus</taxon>
    </lineage>
</organism>
<sequence>MDFAGVFGNAERLQKTYVRRIFKNEKGYSNPIAALPIKEEIFLEFDDTYAYMDSVDASKDFLETELAVEHVARNDNGVLTIREEQQLLYGYSVTCPTPQSSPSASATNRGSFDMMSTCFSPVVQPHIDAPREPIGDMLPSLKLPLSPAIPDSMSQCKSGKDSLEADLFYFI</sequence>
<evidence type="ECO:0000313" key="2">
    <source>
        <dbReference type="Proteomes" id="UP000507222"/>
    </source>
</evidence>
<name>A0A6J5UGL4_PRUAR</name>
<accession>A0A6J5UGL4</accession>
<proteinExistence type="predicted"/>
<dbReference type="Proteomes" id="UP000507222">
    <property type="component" value="Unassembled WGS sequence"/>
</dbReference>
<reference evidence="1 2" key="1">
    <citation type="submission" date="2020-05" db="EMBL/GenBank/DDBJ databases">
        <authorList>
            <person name="Campoy J."/>
            <person name="Schneeberger K."/>
            <person name="Spophaly S."/>
        </authorList>
    </citation>
    <scope>NUCLEOTIDE SEQUENCE [LARGE SCALE GENOMIC DNA]</scope>
    <source>
        <strain evidence="1">PruArmRojPasFocal</strain>
    </source>
</reference>
<gene>
    <name evidence="1" type="ORF">CURHAP_LOCUS24131</name>
</gene>
<dbReference type="EMBL" id="CAEKDK010000003">
    <property type="protein sequence ID" value="CAB4275303.1"/>
    <property type="molecule type" value="Genomic_DNA"/>
</dbReference>
<dbReference type="AlphaFoldDB" id="A0A6J5UGL4"/>